<dbReference type="Pfam" id="PF07791">
    <property type="entry name" value="Imm11"/>
    <property type="match status" value="1"/>
</dbReference>
<proteinExistence type="predicted"/>
<dbReference type="RefSeq" id="WP_042209062.1">
    <property type="nucleotide sequence ID" value="NZ_CP009288.1"/>
</dbReference>
<evidence type="ECO:0000259" key="1">
    <source>
        <dbReference type="Pfam" id="PF07791"/>
    </source>
</evidence>
<gene>
    <name evidence="2" type="ORF">PDUR_04780</name>
</gene>
<dbReference type="InterPro" id="IPR012433">
    <property type="entry name" value="Imm11"/>
</dbReference>
<dbReference type="EMBL" id="CP009288">
    <property type="protein sequence ID" value="AIQ11376.1"/>
    <property type="molecule type" value="Genomic_DNA"/>
</dbReference>
<organism evidence="2 3">
    <name type="scientific">Paenibacillus durus</name>
    <name type="common">Paenibacillus azotofixans</name>
    <dbReference type="NCBI Taxonomy" id="44251"/>
    <lineage>
        <taxon>Bacteria</taxon>
        <taxon>Bacillati</taxon>
        <taxon>Bacillota</taxon>
        <taxon>Bacilli</taxon>
        <taxon>Bacillales</taxon>
        <taxon>Paenibacillaceae</taxon>
        <taxon>Paenibacillus</taxon>
    </lineage>
</organism>
<accession>A0A089HHG5</accession>
<reference evidence="2 3" key="1">
    <citation type="submission" date="2014-08" db="EMBL/GenBank/DDBJ databases">
        <title>Comparative genomics of the Paenibacillus odorifer group.</title>
        <authorList>
            <person name="den Bakker H.C."/>
            <person name="Tsai Y.-C."/>
            <person name="Martin N."/>
            <person name="Korlach J."/>
            <person name="Wiedmann M."/>
        </authorList>
    </citation>
    <scope>NUCLEOTIDE SEQUENCE [LARGE SCALE GENOMIC DNA]</scope>
    <source>
        <strain evidence="2 3">DSM 1735</strain>
    </source>
</reference>
<keyword evidence="3" id="KW-1185">Reference proteome</keyword>
<dbReference type="Proteomes" id="UP000029409">
    <property type="component" value="Chromosome"/>
</dbReference>
<feature type="domain" description="Immunity MXAN-0049 protein" evidence="1">
    <location>
        <begin position="40"/>
        <end position="168"/>
    </location>
</feature>
<dbReference type="OrthoDB" id="2466153at2"/>
<name>A0A089HHG5_PAEDU</name>
<dbReference type="STRING" id="44251.PDUR_04780"/>
<sequence>MRHYYVLLDDSRISCSIEPVNIDLLKTPFVRMVPAQVLDVHAAADAEYTDWQPFSASQPLLSDPMKRILELYNTQARFKQLYIVNREQSRQELYWIPHVPDLDVISEHTEFYPHNQTLKHLVLDSQKVRGHHFFRLSNVREPYFIVSLEAAESLLRRSLSGFQLQKVELS</sequence>
<evidence type="ECO:0000313" key="2">
    <source>
        <dbReference type="EMBL" id="AIQ11376.1"/>
    </source>
</evidence>
<protein>
    <recommendedName>
        <fullName evidence="1">Immunity MXAN-0049 protein domain-containing protein</fullName>
    </recommendedName>
</protein>
<dbReference type="KEGG" id="pdu:PDUR_04780"/>
<evidence type="ECO:0000313" key="3">
    <source>
        <dbReference type="Proteomes" id="UP000029409"/>
    </source>
</evidence>
<dbReference type="eggNOG" id="ENOG5032Z71">
    <property type="taxonomic scope" value="Bacteria"/>
</dbReference>
<dbReference type="AlphaFoldDB" id="A0A089HHG5"/>